<dbReference type="InParanoid" id="A0A6N7EVS2"/>
<feature type="transmembrane region" description="Helical" evidence="1">
    <location>
        <begin position="240"/>
        <end position="260"/>
    </location>
</feature>
<dbReference type="AlphaFoldDB" id="A0A6N7EVS2"/>
<evidence type="ECO:0000256" key="1">
    <source>
        <dbReference type="SAM" id="Phobius"/>
    </source>
</evidence>
<accession>A0A6N7EVS2</accession>
<dbReference type="RefSeq" id="WP_152810584.1">
    <property type="nucleotide sequence ID" value="NZ_WHNW01000008.1"/>
</dbReference>
<evidence type="ECO:0000313" key="2">
    <source>
        <dbReference type="EMBL" id="MPV86592.1"/>
    </source>
</evidence>
<dbReference type="InterPro" id="IPR011889">
    <property type="entry name" value="Liste_lipo_26"/>
</dbReference>
<keyword evidence="1" id="KW-0472">Membrane</keyword>
<keyword evidence="1" id="KW-1133">Transmembrane helix</keyword>
<gene>
    <name evidence="2" type="ORF">GCU85_07600</name>
</gene>
<dbReference type="Pfam" id="PF03382">
    <property type="entry name" value="DUF285"/>
    <property type="match status" value="1"/>
</dbReference>
<organism evidence="2 3">
    <name type="scientific">Ostreibacterium oceani</name>
    <dbReference type="NCBI Taxonomy" id="2654998"/>
    <lineage>
        <taxon>Bacteria</taxon>
        <taxon>Pseudomonadati</taxon>
        <taxon>Pseudomonadota</taxon>
        <taxon>Gammaproteobacteria</taxon>
        <taxon>Cardiobacteriales</taxon>
        <taxon>Ostreibacteriaceae</taxon>
        <taxon>Ostreibacterium</taxon>
    </lineage>
</organism>
<protein>
    <submittedName>
        <fullName evidence="2">BspA family leucine-rich repeat surface protein</fullName>
    </submittedName>
</protein>
<dbReference type="EMBL" id="WHNW01000008">
    <property type="protein sequence ID" value="MPV86592.1"/>
    <property type="molecule type" value="Genomic_DNA"/>
</dbReference>
<proteinExistence type="predicted"/>
<name>A0A6N7EVS2_9GAMM</name>
<sequence length="275" mass="29143">MGAAFAGASNLEVTATDTPDLSGVTSMFQMFRGATSLTGASANWDWDTSNVENMGSMFNAASNFNGDIGSWDTSSVTNMERMFLQASSFDQDIGDWDTSSVTNMNRMFREASNFNQDIGGWDTSSVTDMMQIFLVAASFNQNIGDWNLGSVNPLAFLMLAGSGLDCVNYSRTLIGWAANPNTPDNLNLGDVSPLQYGPEAEAARDALMAKGWVFSGDTLDATCILPLNNTNPAAIPSASWWSLLLAVLGVFGALGVFSALGASRGALRSNSVGIK</sequence>
<keyword evidence="3" id="KW-1185">Reference proteome</keyword>
<dbReference type="InterPro" id="IPR005046">
    <property type="entry name" value="DUF285"/>
</dbReference>
<keyword evidence="1" id="KW-0812">Transmembrane</keyword>
<dbReference type="Proteomes" id="UP000471298">
    <property type="component" value="Unassembled WGS sequence"/>
</dbReference>
<reference evidence="2 3" key="1">
    <citation type="submission" date="2019-10" db="EMBL/GenBank/DDBJ databases">
        <title>Cardiobacteriales fam. a chemoheterotrophic member of the order Cardiobacteriales, and proposal of Cardiobacteriales fam. nov.</title>
        <authorList>
            <person name="Wang C."/>
        </authorList>
    </citation>
    <scope>NUCLEOTIDE SEQUENCE [LARGE SCALE GENOMIC DNA]</scope>
    <source>
        <strain evidence="2 3">ML27</strain>
    </source>
</reference>
<dbReference type="NCBIfam" id="TIGR02167">
    <property type="entry name" value="Liste_lipo_26"/>
    <property type="match status" value="3"/>
</dbReference>
<comment type="caution">
    <text evidence="2">The sequence shown here is derived from an EMBL/GenBank/DDBJ whole genome shotgun (WGS) entry which is preliminary data.</text>
</comment>
<evidence type="ECO:0000313" key="3">
    <source>
        <dbReference type="Proteomes" id="UP000471298"/>
    </source>
</evidence>